<comment type="caution">
    <text evidence="1">The sequence shown here is derived from an EMBL/GenBank/DDBJ whole genome shotgun (WGS) entry which is preliminary data.</text>
</comment>
<evidence type="ECO:0000313" key="2">
    <source>
        <dbReference type="Proteomes" id="UP000659172"/>
    </source>
</evidence>
<keyword evidence="2" id="KW-1185">Reference proteome</keyword>
<evidence type="ECO:0000313" key="1">
    <source>
        <dbReference type="EMBL" id="NVP54439.1"/>
    </source>
</evidence>
<protein>
    <submittedName>
        <fullName evidence="1">Uncharacterized protein</fullName>
    </submittedName>
</protein>
<dbReference type="RefSeq" id="WP_176948458.1">
    <property type="nucleotide sequence ID" value="NZ_JABXYK010000002.1"/>
</dbReference>
<sequence>MASTGNDLVNIERQRMHVLPKGKTFRLDGDLTVKKGDHFYGVECNECGKWIALFPDNSKGRTPVTISGEGLISTPCACGYDGDYSAEQMKPFKANFTRTSFREQRVKASGGERKPFLPSYKGAKVTLGPEMLERRPAAAQIVARSIAAWTYLEIATAEILALLLKADTDAAAAVYLSLQNARARQDVLKAAANSTLSNDDLLLLNALLAIKSGLEKSRNALAHGVFGICVKIPDGIVWCETTDFIKFGRENAVNGLTESARQTFHKRMYVYQLADLETIAQGIADLENQFKFFSGYLRSTSSESKLSRYVELCSHPKVAREIAKMKAGSENQ</sequence>
<proteinExistence type="predicted"/>
<gene>
    <name evidence="1" type="ORF">HV823_04115</name>
</gene>
<dbReference type="EMBL" id="JABXYK010000002">
    <property type="protein sequence ID" value="NVP54439.1"/>
    <property type="molecule type" value="Genomic_DNA"/>
</dbReference>
<organism evidence="1 2">
    <name type="scientific">Mycoplana rhizolycopersici</name>
    <dbReference type="NCBI Taxonomy" id="2746702"/>
    <lineage>
        <taxon>Bacteria</taxon>
        <taxon>Pseudomonadati</taxon>
        <taxon>Pseudomonadota</taxon>
        <taxon>Alphaproteobacteria</taxon>
        <taxon>Hyphomicrobiales</taxon>
        <taxon>Rhizobiaceae</taxon>
        <taxon>Mycoplana</taxon>
    </lineage>
</organism>
<name>A0ABX2QBU8_9HYPH</name>
<dbReference type="Proteomes" id="UP000659172">
    <property type="component" value="Unassembled WGS sequence"/>
</dbReference>
<accession>A0ABX2QBU8</accession>
<reference evidence="1 2" key="1">
    <citation type="submission" date="2020-06" db="EMBL/GenBank/DDBJ databases">
        <title>Rhizobium sp.nov. isolated from the tomato plant.</title>
        <authorList>
            <person name="Thin K.K."/>
            <person name="Zhang X."/>
            <person name="He S."/>
        </authorList>
    </citation>
    <scope>NUCLEOTIDE SEQUENCE [LARGE SCALE GENOMIC DNA]</scope>
    <source>
        <strain evidence="1 2">DBTS2</strain>
    </source>
</reference>